<proteinExistence type="predicted"/>
<keyword evidence="2" id="KW-1185">Reference proteome</keyword>
<evidence type="ECO:0000313" key="2">
    <source>
        <dbReference type="Proteomes" id="UP000187012"/>
    </source>
</evidence>
<dbReference type="STRING" id="1247936.BN2475_280117"/>
<organism evidence="1 2">
    <name type="scientific">Paraburkholderia ribeironis</name>
    <dbReference type="NCBI Taxonomy" id="1247936"/>
    <lineage>
        <taxon>Bacteria</taxon>
        <taxon>Pseudomonadati</taxon>
        <taxon>Pseudomonadota</taxon>
        <taxon>Betaproteobacteria</taxon>
        <taxon>Burkholderiales</taxon>
        <taxon>Burkholderiaceae</taxon>
        <taxon>Paraburkholderia</taxon>
    </lineage>
</organism>
<accession>A0A1N7S1T5</accession>
<name>A0A1N7S1T5_9BURK</name>
<evidence type="ECO:0000313" key="1">
    <source>
        <dbReference type="EMBL" id="SIT41291.1"/>
    </source>
</evidence>
<dbReference type="Proteomes" id="UP000187012">
    <property type="component" value="Unassembled WGS sequence"/>
</dbReference>
<protein>
    <submittedName>
        <fullName evidence="1">Uncharacterized protein</fullName>
    </submittedName>
</protein>
<gene>
    <name evidence="1" type="ORF">BN2475_280117</name>
</gene>
<dbReference type="AlphaFoldDB" id="A0A1N7S1T5"/>
<dbReference type="EMBL" id="CYGX02000028">
    <property type="protein sequence ID" value="SIT41291.1"/>
    <property type="molecule type" value="Genomic_DNA"/>
</dbReference>
<reference evidence="1 2" key="1">
    <citation type="submission" date="2016-12" db="EMBL/GenBank/DDBJ databases">
        <authorList>
            <person name="Song W.-J."/>
            <person name="Kurnit D.M."/>
        </authorList>
    </citation>
    <scope>NUCLEOTIDE SEQUENCE [LARGE SCALE GENOMIC DNA]</scope>
    <source>
        <strain evidence="1 2">STM7296</strain>
    </source>
</reference>
<sequence length="89" mass="10143">MPPGLRHADDTRPGYTRRREEGGFAYFDVSGKRIGAISLASWRTRMNYPNRSGEKLCNFTWVPIISHTASPTGVQPCWQASSRVRCSWR</sequence>